<name>A0A4R4TY25_9ACTN</name>
<evidence type="ECO:0000313" key="2">
    <source>
        <dbReference type="Proteomes" id="UP000295345"/>
    </source>
</evidence>
<comment type="caution">
    <text evidence="1">The sequence shown here is derived from an EMBL/GenBank/DDBJ whole genome shotgun (WGS) entry which is preliminary data.</text>
</comment>
<keyword evidence="2" id="KW-1185">Reference proteome</keyword>
<organism evidence="1 2">
    <name type="scientific">Streptomyces hainanensis</name>
    <dbReference type="NCBI Taxonomy" id="402648"/>
    <lineage>
        <taxon>Bacteria</taxon>
        <taxon>Bacillati</taxon>
        <taxon>Actinomycetota</taxon>
        <taxon>Actinomycetes</taxon>
        <taxon>Kitasatosporales</taxon>
        <taxon>Streptomycetaceae</taxon>
        <taxon>Streptomyces</taxon>
    </lineage>
</organism>
<protein>
    <submittedName>
        <fullName evidence="1">Uncharacterized protein</fullName>
    </submittedName>
</protein>
<dbReference type="AlphaFoldDB" id="A0A4R4TY25"/>
<sequence>PTPPCPEVGLGASTATLRAPLDRTLFERLFVVLQAAPRRDELPEVPELVRREVGRSCAPLGLGDESLRVAALLGGRLAAGLDPLGDGGAAPGRTSAHRAVNGRWQREASALRARRMTLSSRPDPDGGPLDALARELRTPWAAYMRRLWARLHGRDVHEAPLDDLASAWAVLDGVARSVMMDHRARVRAALRALTADAAPAVERRSA</sequence>
<reference evidence="1 2" key="1">
    <citation type="submission" date="2019-03" db="EMBL/GenBank/DDBJ databases">
        <title>Draft genome sequences of novel Actinobacteria.</title>
        <authorList>
            <person name="Sahin N."/>
            <person name="Ay H."/>
            <person name="Saygin H."/>
        </authorList>
    </citation>
    <scope>NUCLEOTIDE SEQUENCE [LARGE SCALE GENOMIC DNA]</scope>
    <source>
        <strain evidence="1 2">DSM 41900</strain>
    </source>
</reference>
<gene>
    <name evidence="1" type="ORF">E1283_03625</name>
</gene>
<proteinExistence type="predicted"/>
<accession>A0A4R4TY25</accession>
<evidence type="ECO:0000313" key="1">
    <source>
        <dbReference type="EMBL" id="TDC79099.1"/>
    </source>
</evidence>
<dbReference type="EMBL" id="SMKI01000022">
    <property type="protein sequence ID" value="TDC79099.1"/>
    <property type="molecule type" value="Genomic_DNA"/>
</dbReference>
<dbReference type="Proteomes" id="UP000295345">
    <property type="component" value="Unassembled WGS sequence"/>
</dbReference>
<feature type="non-terminal residue" evidence="1">
    <location>
        <position position="1"/>
    </location>
</feature>